<sequence>MLHQVSYWVSAIDWQPYGRQTSHFKKSRYTSEAVFPVIYFVPLSNGTKATKRDHRGISKYFRSSTPTPNHLQNKNKNLIAYSLKEKGIYNYNVMPNQMGEM</sequence>
<dbReference type="EMBL" id="CM037615">
    <property type="protein sequence ID" value="KAH8012805.1"/>
    <property type="molecule type" value="Genomic_DNA"/>
</dbReference>
<proteinExistence type="predicted"/>
<evidence type="ECO:0000313" key="2">
    <source>
        <dbReference type="Proteomes" id="UP000827872"/>
    </source>
</evidence>
<protein>
    <submittedName>
        <fullName evidence="1">Uncharacterized protein</fullName>
    </submittedName>
</protein>
<name>A0ACB8G0A3_9SAUR</name>
<gene>
    <name evidence="1" type="ORF">K3G42_002064</name>
</gene>
<keyword evidence="2" id="KW-1185">Reference proteome</keyword>
<reference evidence="1" key="1">
    <citation type="submission" date="2021-08" db="EMBL/GenBank/DDBJ databases">
        <title>The first chromosome-level gecko genome reveals the dynamic sex chromosomes of Neotropical dwarf geckos (Sphaerodactylidae: Sphaerodactylus).</title>
        <authorList>
            <person name="Pinto B.J."/>
            <person name="Keating S.E."/>
            <person name="Gamble T."/>
        </authorList>
    </citation>
    <scope>NUCLEOTIDE SEQUENCE</scope>
    <source>
        <strain evidence="1">TG3544</strain>
    </source>
</reference>
<comment type="caution">
    <text evidence="1">The sequence shown here is derived from an EMBL/GenBank/DDBJ whole genome shotgun (WGS) entry which is preliminary data.</text>
</comment>
<accession>A0ACB8G0A3</accession>
<organism evidence="1 2">
    <name type="scientific">Sphaerodactylus townsendi</name>
    <dbReference type="NCBI Taxonomy" id="933632"/>
    <lineage>
        <taxon>Eukaryota</taxon>
        <taxon>Metazoa</taxon>
        <taxon>Chordata</taxon>
        <taxon>Craniata</taxon>
        <taxon>Vertebrata</taxon>
        <taxon>Euteleostomi</taxon>
        <taxon>Lepidosauria</taxon>
        <taxon>Squamata</taxon>
        <taxon>Bifurcata</taxon>
        <taxon>Gekkota</taxon>
        <taxon>Sphaerodactylidae</taxon>
        <taxon>Sphaerodactylus</taxon>
    </lineage>
</organism>
<evidence type="ECO:0000313" key="1">
    <source>
        <dbReference type="EMBL" id="KAH8012805.1"/>
    </source>
</evidence>
<dbReference type="Proteomes" id="UP000827872">
    <property type="component" value="Linkage Group LG02"/>
</dbReference>